<sequence length="205" mass="23066">MDARYLILLATVVNCRTITELENLWIKSNCGADLSPNETVGLLFLCSGSLISPRHILTAAHCVHNYNETERLEHCRKNGDERFEYPLRNETEFVVYVGNKCIHPVKCQKAHYVERVISHLQNRCILSSDIAILELDDDVPVYEATPICLPTENLKIAEELLLVGAGYNPTLEKSGILRFVELFYVGDQDDQGFVVGKNSSACPVR</sequence>
<dbReference type="InterPro" id="IPR001254">
    <property type="entry name" value="Trypsin_dom"/>
</dbReference>
<dbReference type="GO" id="GO:0006508">
    <property type="term" value="P:proteolysis"/>
    <property type="evidence" value="ECO:0007669"/>
    <property type="project" value="InterPro"/>
</dbReference>
<dbReference type="OrthoDB" id="5865181at2759"/>
<accession>A0A3P7YVS6</accession>
<protein>
    <submittedName>
        <fullName evidence="6">Peptidase S1 domain-containing protein</fullName>
    </submittedName>
</protein>
<dbReference type="AlphaFoldDB" id="A0A183FW10"/>
<reference evidence="4 5" key="1">
    <citation type="submission" date="2018-11" db="EMBL/GenBank/DDBJ databases">
        <authorList>
            <consortium name="Pathogen Informatics"/>
        </authorList>
    </citation>
    <scope>NUCLEOTIDE SEQUENCE [LARGE SCALE GENOMIC DNA]</scope>
</reference>
<dbReference type="InterPro" id="IPR043504">
    <property type="entry name" value="Peptidase_S1_PA_chymotrypsin"/>
</dbReference>
<keyword evidence="5" id="KW-1185">Reference proteome</keyword>
<gene>
    <name evidence="4" type="ORF">HPBE_LOCUS12576</name>
</gene>
<dbReference type="PANTHER" id="PTHR24256">
    <property type="entry name" value="TRYPTASE-RELATED"/>
    <property type="match status" value="1"/>
</dbReference>
<name>A0A183FW10_HELPZ</name>
<dbReference type="SUPFAM" id="SSF50494">
    <property type="entry name" value="Trypsin-like serine proteases"/>
    <property type="match status" value="1"/>
</dbReference>
<accession>A0A183FW10</accession>
<dbReference type="Gene3D" id="2.40.10.10">
    <property type="entry name" value="Trypsin-like serine proteases"/>
    <property type="match status" value="1"/>
</dbReference>
<dbReference type="PROSITE" id="PS00134">
    <property type="entry name" value="TRYPSIN_HIS"/>
    <property type="match status" value="1"/>
</dbReference>
<evidence type="ECO:0000259" key="3">
    <source>
        <dbReference type="SMART" id="SM00020"/>
    </source>
</evidence>
<dbReference type="SMART" id="SM00020">
    <property type="entry name" value="Tryp_SPc"/>
    <property type="match status" value="1"/>
</dbReference>
<dbReference type="InterPro" id="IPR009003">
    <property type="entry name" value="Peptidase_S1_PA"/>
</dbReference>
<feature type="domain" description="Peptidase S1" evidence="3">
    <location>
        <begin position="27"/>
        <end position="204"/>
    </location>
</feature>
<dbReference type="Proteomes" id="UP000050761">
    <property type="component" value="Unassembled WGS sequence"/>
</dbReference>
<evidence type="ECO:0000256" key="2">
    <source>
        <dbReference type="ARBA" id="ARBA00024195"/>
    </source>
</evidence>
<dbReference type="Pfam" id="PF00089">
    <property type="entry name" value="Trypsin"/>
    <property type="match status" value="1"/>
</dbReference>
<evidence type="ECO:0000313" key="4">
    <source>
        <dbReference type="EMBL" id="VDO92746.1"/>
    </source>
</evidence>
<dbReference type="EMBL" id="UZAH01027554">
    <property type="protein sequence ID" value="VDO92746.1"/>
    <property type="molecule type" value="Genomic_DNA"/>
</dbReference>
<dbReference type="PRINTS" id="PR00722">
    <property type="entry name" value="CHYMOTRYPSIN"/>
</dbReference>
<dbReference type="InterPro" id="IPR001314">
    <property type="entry name" value="Peptidase_S1A"/>
</dbReference>
<dbReference type="InterPro" id="IPR018114">
    <property type="entry name" value="TRYPSIN_HIS"/>
</dbReference>
<proteinExistence type="inferred from homology"/>
<dbReference type="WBParaSite" id="HPBE_0001257501-mRNA-1">
    <property type="protein sequence ID" value="HPBE_0001257501-mRNA-1"/>
    <property type="gene ID" value="HPBE_0001257501"/>
</dbReference>
<dbReference type="InterPro" id="IPR051487">
    <property type="entry name" value="Ser/Thr_Proteases_Immune/Dev"/>
</dbReference>
<keyword evidence="1" id="KW-1015">Disulfide bond</keyword>
<reference evidence="6" key="2">
    <citation type="submission" date="2019-09" db="UniProtKB">
        <authorList>
            <consortium name="WormBaseParasite"/>
        </authorList>
    </citation>
    <scope>IDENTIFICATION</scope>
</reference>
<evidence type="ECO:0000313" key="5">
    <source>
        <dbReference type="Proteomes" id="UP000050761"/>
    </source>
</evidence>
<evidence type="ECO:0000313" key="6">
    <source>
        <dbReference type="WBParaSite" id="HPBE_0001257501-mRNA-1"/>
    </source>
</evidence>
<evidence type="ECO:0000256" key="1">
    <source>
        <dbReference type="ARBA" id="ARBA00023157"/>
    </source>
</evidence>
<comment type="similarity">
    <text evidence="2">Belongs to the peptidase S1 family. CLIP subfamily.</text>
</comment>
<dbReference type="GO" id="GO:0004252">
    <property type="term" value="F:serine-type endopeptidase activity"/>
    <property type="evidence" value="ECO:0007669"/>
    <property type="project" value="InterPro"/>
</dbReference>
<organism evidence="5 6">
    <name type="scientific">Heligmosomoides polygyrus</name>
    <name type="common">Parasitic roundworm</name>
    <dbReference type="NCBI Taxonomy" id="6339"/>
    <lineage>
        <taxon>Eukaryota</taxon>
        <taxon>Metazoa</taxon>
        <taxon>Ecdysozoa</taxon>
        <taxon>Nematoda</taxon>
        <taxon>Chromadorea</taxon>
        <taxon>Rhabditida</taxon>
        <taxon>Rhabditina</taxon>
        <taxon>Rhabditomorpha</taxon>
        <taxon>Strongyloidea</taxon>
        <taxon>Heligmosomidae</taxon>
        <taxon>Heligmosomoides</taxon>
    </lineage>
</organism>